<feature type="binding site" evidence="1">
    <location>
        <position position="294"/>
    </location>
    <ligand>
        <name>3-phosphoshikimate</name>
        <dbReference type="ChEBI" id="CHEBI:145989"/>
    </ligand>
</feature>
<dbReference type="InterPro" id="IPR006264">
    <property type="entry name" value="EPSP_synthase"/>
</dbReference>
<dbReference type="GO" id="GO:0009423">
    <property type="term" value="P:chorismate biosynthetic process"/>
    <property type="evidence" value="ECO:0007669"/>
    <property type="project" value="UniProtKB-UniRule"/>
</dbReference>
<comment type="pathway">
    <text evidence="1">Metabolic intermediate biosynthesis; chorismate biosynthesis; chorismate from D-erythrose 4-phosphate and phosphoenolpyruvate: step 6/7.</text>
</comment>
<dbReference type="InterPro" id="IPR023193">
    <property type="entry name" value="EPSP_synthase_CS"/>
</dbReference>
<feature type="active site" description="Proton acceptor" evidence="1">
    <location>
        <position position="294"/>
    </location>
</feature>
<dbReference type="AlphaFoldDB" id="A0A9X1FAX9"/>
<comment type="caution">
    <text evidence="1">Lacks conserved residue(s) required for the propagation of feature annotation.</text>
</comment>
<keyword evidence="1" id="KW-0057">Aromatic amino acid biosynthesis</keyword>
<dbReference type="Proteomes" id="UP001138894">
    <property type="component" value="Unassembled WGS sequence"/>
</dbReference>
<reference evidence="3" key="1">
    <citation type="submission" date="2021-04" db="EMBL/GenBank/DDBJ databases">
        <authorList>
            <person name="Pira H."/>
            <person name="Risdian C."/>
            <person name="Wink J."/>
        </authorList>
    </citation>
    <scope>NUCLEOTIDE SEQUENCE</scope>
    <source>
        <strain evidence="3">WHY3</strain>
    </source>
</reference>
<feature type="binding site" evidence="1">
    <location>
        <position position="146"/>
    </location>
    <ligand>
        <name>3-phosphoshikimate</name>
        <dbReference type="ChEBI" id="CHEBI:145989"/>
    </ligand>
</feature>
<feature type="binding site" evidence="1">
    <location>
        <position position="145"/>
    </location>
    <ligand>
        <name>3-phosphoshikimate</name>
        <dbReference type="ChEBI" id="CHEBI:145989"/>
    </ligand>
</feature>
<protein>
    <recommendedName>
        <fullName evidence="1">3-phosphoshikimate 1-carboxyvinyltransferase</fullName>
        <ecNumber evidence="1">2.5.1.19</ecNumber>
    </recommendedName>
    <alternativeName>
        <fullName evidence="1">5-enolpyruvylshikimate-3-phosphate synthase</fullName>
        <shortName evidence="1">EPSP synthase</shortName>
        <shortName evidence="1">EPSPS</shortName>
    </alternativeName>
</protein>
<feature type="binding site" evidence="1">
    <location>
        <position position="23"/>
    </location>
    <ligand>
        <name>3-phosphoshikimate</name>
        <dbReference type="ChEBI" id="CHEBI:145989"/>
    </ligand>
</feature>
<evidence type="ECO:0000259" key="2">
    <source>
        <dbReference type="Pfam" id="PF00275"/>
    </source>
</evidence>
<feature type="binding site" evidence="1">
    <location>
        <position position="392"/>
    </location>
    <ligand>
        <name>phosphoenolpyruvate</name>
        <dbReference type="ChEBI" id="CHEBI:58702"/>
    </ligand>
</feature>
<keyword evidence="1" id="KW-0808">Transferase</keyword>
<comment type="similarity">
    <text evidence="1">Belongs to the EPSP synthase family.</text>
</comment>
<proteinExistence type="inferred from homology"/>
<dbReference type="InterPro" id="IPR001986">
    <property type="entry name" value="Enolpyruvate_Tfrase_dom"/>
</dbReference>
<dbReference type="PROSITE" id="PS00885">
    <property type="entry name" value="EPSP_SYNTHASE_2"/>
    <property type="match status" value="1"/>
</dbReference>
<feature type="binding site" evidence="1">
    <location>
        <position position="99"/>
    </location>
    <ligand>
        <name>phosphoenolpyruvate</name>
        <dbReference type="ChEBI" id="CHEBI:58702"/>
    </ligand>
</feature>
<comment type="subcellular location">
    <subcellularLocation>
        <location evidence="1">Cytoplasm</location>
    </subcellularLocation>
</comment>
<comment type="catalytic activity">
    <reaction evidence="1">
        <text>3-phosphoshikimate + phosphoenolpyruvate = 5-O-(1-carboxyvinyl)-3-phosphoshikimate + phosphate</text>
        <dbReference type="Rhea" id="RHEA:21256"/>
        <dbReference type="ChEBI" id="CHEBI:43474"/>
        <dbReference type="ChEBI" id="CHEBI:57701"/>
        <dbReference type="ChEBI" id="CHEBI:58702"/>
        <dbReference type="ChEBI" id="CHEBI:145989"/>
        <dbReference type="EC" id="2.5.1.19"/>
    </reaction>
</comment>
<dbReference type="EMBL" id="JAGSPD010000006">
    <property type="protein sequence ID" value="MBV7269270.1"/>
    <property type="molecule type" value="Genomic_DNA"/>
</dbReference>
<name>A0A9X1FAX9_9FLAO</name>
<feature type="binding site" evidence="1">
    <location>
        <position position="321"/>
    </location>
    <ligand>
        <name>3-phosphoshikimate</name>
        <dbReference type="ChEBI" id="CHEBI:145989"/>
    </ligand>
</feature>
<dbReference type="CDD" id="cd01556">
    <property type="entry name" value="EPSP_synthase"/>
    <property type="match status" value="1"/>
</dbReference>
<dbReference type="GO" id="GO:0005737">
    <property type="term" value="C:cytoplasm"/>
    <property type="evidence" value="ECO:0007669"/>
    <property type="project" value="UniProtKB-SubCell"/>
</dbReference>
<accession>A0A9X1FAX9</accession>
<feature type="binding site" evidence="1">
    <location>
        <position position="28"/>
    </location>
    <ligand>
        <name>3-phosphoshikimate</name>
        <dbReference type="ChEBI" id="CHEBI:145989"/>
    </ligand>
</feature>
<dbReference type="GO" id="GO:0008652">
    <property type="term" value="P:amino acid biosynthetic process"/>
    <property type="evidence" value="ECO:0007669"/>
    <property type="project" value="UniProtKB-KW"/>
</dbReference>
<feature type="binding site" evidence="1">
    <location>
        <position position="173"/>
    </location>
    <ligand>
        <name>3-phosphoshikimate</name>
        <dbReference type="ChEBI" id="CHEBI:145989"/>
    </ligand>
</feature>
<feature type="domain" description="Enolpyruvate transferase" evidence="2">
    <location>
        <begin position="56"/>
        <end position="400"/>
    </location>
</feature>
<dbReference type="Pfam" id="PF00275">
    <property type="entry name" value="EPSP_synthase"/>
    <property type="match status" value="1"/>
</dbReference>
<comment type="function">
    <text evidence="1">Catalyzes the transfer of the enolpyruvyl moiety of phosphoenolpyruvate (PEP) to the 5-hydroxyl of shikimate-3-phosphate (S3P) to produce enolpyruvyl shikimate-3-phosphate and inorganic phosphate.</text>
</comment>
<dbReference type="GO" id="GO:0003866">
    <property type="term" value="F:3-phosphoshikimate 1-carboxyvinyltransferase activity"/>
    <property type="evidence" value="ECO:0007669"/>
    <property type="project" value="UniProtKB-UniRule"/>
</dbReference>
<dbReference type="HAMAP" id="MF_00210">
    <property type="entry name" value="EPSP_synth"/>
    <property type="match status" value="1"/>
</dbReference>
<keyword evidence="1" id="KW-0963">Cytoplasm</keyword>
<feature type="binding site" evidence="1">
    <location>
        <position position="325"/>
    </location>
    <ligand>
        <name>phosphoenolpyruvate</name>
        <dbReference type="ChEBI" id="CHEBI:58702"/>
    </ligand>
</feature>
<evidence type="ECO:0000256" key="1">
    <source>
        <dbReference type="HAMAP-Rule" id="MF_00210"/>
    </source>
</evidence>
<dbReference type="PANTHER" id="PTHR21090:SF5">
    <property type="entry name" value="PENTAFUNCTIONAL AROM POLYPEPTIDE"/>
    <property type="match status" value="1"/>
</dbReference>
<comment type="subunit">
    <text evidence="1">Monomer.</text>
</comment>
<dbReference type="PIRSF" id="PIRSF000505">
    <property type="entry name" value="EPSPS"/>
    <property type="match status" value="1"/>
</dbReference>
<feature type="binding site" evidence="1">
    <location>
        <position position="24"/>
    </location>
    <ligand>
        <name>3-phosphoshikimate</name>
        <dbReference type="ChEBI" id="CHEBI:145989"/>
    </ligand>
</feature>
<keyword evidence="1" id="KW-0028">Amino-acid biosynthesis</keyword>
<gene>
    <name evidence="1" type="primary">aroA</name>
    <name evidence="3" type="ORF">KCG49_08720</name>
</gene>
<feature type="binding site" evidence="1">
    <location>
        <position position="368"/>
    </location>
    <ligand>
        <name>phosphoenolpyruvate</name>
        <dbReference type="ChEBI" id="CHEBI:58702"/>
    </ligand>
</feature>
<feature type="binding site" evidence="1">
    <location>
        <position position="147"/>
    </location>
    <ligand>
        <name>3-phosphoshikimate</name>
        <dbReference type="ChEBI" id="CHEBI:145989"/>
    </ligand>
</feature>
<comment type="caution">
    <text evidence="3">The sequence shown here is derived from an EMBL/GenBank/DDBJ whole genome shotgun (WGS) entry which is preliminary data.</text>
</comment>
<keyword evidence="4" id="KW-1185">Reference proteome</keyword>
<sequence>MDITILKSTIDNDQKSIAVTGSKSESNRLLLLKALYPGISIENLSNSDDSVLMQNALESKDEVIDIHHAGTAMRFLTAYFSIQENREVILTGSSRMKERPIQILVDALRQLGADINYLDKEGFPPLRISGKKLTNSKVILKANVSSQYISALLLIASKLDYGLELILDGKITSVPYIKMTLSLLNEIGIETEFKDNQITVQAQTSNLKPQTLTVESDWSSVSYFYSVVALSEVGTKLSLSSYKKDSLQGDSILSEVYKTFGVETNFEASTITLHKSTNANQKLSIHLDLSNAPDIAQTIAVTAFGLGIACDLTGLHTLKIKETDRLVALKTELEKFGADISITDTSLHLKSSKVIKSNISVATYNDHRMAMAFAPLALTTSIHIQNADVVSKSYPQFWEDFKAIGFNLK</sequence>
<feature type="binding site" evidence="1">
    <location>
        <position position="147"/>
    </location>
    <ligand>
        <name>phosphoenolpyruvate</name>
        <dbReference type="ChEBI" id="CHEBI:58702"/>
    </ligand>
</feature>
<dbReference type="GO" id="GO:0009073">
    <property type="term" value="P:aromatic amino acid family biosynthetic process"/>
    <property type="evidence" value="ECO:0007669"/>
    <property type="project" value="UniProtKB-KW"/>
</dbReference>
<dbReference type="RefSeq" id="WP_218545906.1">
    <property type="nucleotide sequence ID" value="NZ_JAGSPD010000006.1"/>
</dbReference>
<feature type="binding site" evidence="1">
    <location>
        <position position="70"/>
    </location>
    <ligand>
        <name>phosphoenolpyruvate</name>
        <dbReference type="ChEBI" id="CHEBI:58702"/>
    </ligand>
</feature>
<dbReference type="EC" id="2.5.1.19" evidence="1"/>
<evidence type="ECO:0000313" key="4">
    <source>
        <dbReference type="Proteomes" id="UP001138894"/>
    </source>
</evidence>
<organism evidence="3 4">
    <name type="scientific">Winogradskyella luteola</name>
    <dbReference type="NCBI Taxonomy" id="2828330"/>
    <lineage>
        <taxon>Bacteria</taxon>
        <taxon>Pseudomonadati</taxon>
        <taxon>Bacteroidota</taxon>
        <taxon>Flavobacteriia</taxon>
        <taxon>Flavobacteriales</taxon>
        <taxon>Flavobacteriaceae</taxon>
        <taxon>Winogradskyella</taxon>
    </lineage>
</organism>
<evidence type="ECO:0000313" key="3">
    <source>
        <dbReference type="EMBL" id="MBV7269270.1"/>
    </source>
</evidence>
<feature type="binding site" evidence="1">
    <location>
        <position position="23"/>
    </location>
    <ligand>
        <name>phosphoenolpyruvate</name>
        <dbReference type="ChEBI" id="CHEBI:58702"/>
    </ligand>
</feature>
<dbReference type="PANTHER" id="PTHR21090">
    <property type="entry name" value="AROM/DEHYDROQUINATE SYNTHASE"/>
    <property type="match status" value="1"/>
</dbReference>